<evidence type="ECO:0000256" key="1">
    <source>
        <dbReference type="SAM" id="Phobius"/>
    </source>
</evidence>
<dbReference type="AlphaFoldDB" id="A0A4Q4KPB1"/>
<evidence type="ECO:0000313" key="2">
    <source>
        <dbReference type="EMBL" id="RYM34677.1"/>
    </source>
</evidence>
<gene>
    <name evidence="2" type="ORF">ERX46_04695</name>
</gene>
<dbReference type="EMBL" id="SETE01000002">
    <property type="protein sequence ID" value="RYM34677.1"/>
    <property type="molecule type" value="Genomic_DNA"/>
</dbReference>
<dbReference type="Proteomes" id="UP000293952">
    <property type="component" value="Unassembled WGS sequence"/>
</dbReference>
<keyword evidence="1" id="KW-1133">Transmembrane helix</keyword>
<comment type="caution">
    <text evidence="2">The sequence shown here is derived from an EMBL/GenBank/DDBJ whole genome shotgun (WGS) entry which is preliminary data.</text>
</comment>
<proteinExistence type="predicted"/>
<protein>
    <submittedName>
        <fullName evidence="2">Uncharacterized protein</fullName>
    </submittedName>
</protein>
<organism evidence="2 3">
    <name type="scientific">Brumimicrobium glaciale</name>
    <dbReference type="NCBI Taxonomy" id="200475"/>
    <lineage>
        <taxon>Bacteria</taxon>
        <taxon>Pseudomonadati</taxon>
        <taxon>Bacteroidota</taxon>
        <taxon>Flavobacteriia</taxon>
        <taxon>Flavobacteriales</taxon>
        <taxon>Crocinitomicaceae</taxon>
        <taxon>Brumimicrobium</taxon>
    </lineage>
</organism>
<evidence type="ECO:0000313" key="3">
    <source>
        <dbReference type="Proteomes" id="UP000293952"/>
    </source>
</evidence>
<dbReference type="RefSeq" id="WP_130092686.1">
    <property type="nucleotide sequence ID" value="NZ_SETE01000002.1"/>
</dbReference>
<feature type="transmembrane region" description="Helical" evidence="1">
    <location>
        <begin position="53"/>
        <end position="78"/>
    </location>
</feature>
<keyword evidence="1" id="KW-0472">Membrane</keyword>
<reference evidence="2 3" key="1">
    <citation type="submission" date="2019-02" db="EMBL/GenBank/DDBJ databases">
        <title>Genome sequence of the sea-ice species Brumimicrobium glaciale.</title>
        <authorList>
            <person name="Bowman J.P."/>
        </authorList>
    </citation>
    <scope>NUCLEOTIDE SEQUENCE [LARGE SCALE GENOMIC DNA]</scope>
    <source>
        <strain evidence="2 3">IC156</strain>
    </source>
</reference>
<keyword evidence="1" id="KW-0812">Transmembrane</keyword>
<keyword evidence="3" id="KW-1185">Reference proteome</keyword>
<dbReference type="OrthoDB" id="9921654at2"/>
<feature type="transmembrane region" description="Helical" evidence="1">
    <location>
        <begin position="6"/>
        <end position="23"/>
    </location>
</feature>
<name>A0A4Q4KPB1_9FLAO</name>
<accession>A0A4Q4KPB1</accession>
<sequence length="90" mass="10805">MELESWALILIILWSAMIFYGIYRKRYLLVTIFVTLEIAVVLFSYFYDNRDYRMHFAVFGTIALYLNSLIFLLTLLLIKPIKRQKSELED</sequence>
<feature type="transmembrane region" description="Helical" evidence="1">
    <location>
        <begin position="28"/>
        <end position="47"/>
    </location>
</feature>